<evidence type="ECO:0000256" key="3">
    <source>
        <dbReference type="ARBA" id="ARBA00023163"/>
    </source>
</evidence>
<dbReference type="SUPFAM" id="SSF48498">
    <property type="entry name" value="Tetracyclin repressor-like, C-terminal domain"/>
    <property type="match status" value="1"/>
</dbReference>
<dbReference type="InterPro" id="IPR001647">
    <property type="entry name" value="HTH_TetR"/>
</dbReference>
<dbReference type="Pfam" id="PF02909">
    <property type="entry name" value="TetR_C_1"/>
    <property type="match status" value="1"/>
</dbReference>
<evidence type="ECO:0000313" key="7">
    <source>
        <dbReference type="Proteomes" id="UP000647172"/>
    </source>
</evidence>
<keyword evidence="1" id="KW-0805">Transcription regulation</keyword>
<feature type="DNA-binding region" description="H-T-H motif" evidence="4">
    <location>
        <begin position="31"/>
        <end position="50"/>
    </location>
</feature>
<dbReference type="AlphaFoldDB" id="A0A919JCL1"/>
<dbReference type="GO" id="GO:0045892">
    <property type="term" value="P:negative regulation of DNA-templated transcription"/>
    <property type="evidence" value="ECO:0007669"/>
    <property type="project" value="InterPro"/>
</dbReference>
<evidence type="ECO:0000256" key="2">
    <source>
        <dbReference type="ARBA" id="ARBA00023125"/>
    </source>
</evidence>
<dbReference type="PANTHER" id="PTHR30055:SF151">
    <property type="entry name" value="TRANSCRIPTIONAL REGULATORY PROTEIN"/>
    <property type="match status" value="1"/>
</dbReference>
<dbReference type="InterPro" id="IPR009057">
    <property type="entry name" value="Homeodomain-like_sf"/>
</dbReference>
<dbReference type="Pfam" id="PF00440">
    <property type="entry name" value="TetR_N"/>
    <property type="match status" value="1"/>
</dbReference>
<dbReference type="RefSeq" id="WP_203766236.1">
    <property type="nucleotide sequence ID" value="NZ_BAAAYJ010000034.1"/>
</dbReference>
<evidence type="ECO:0000256" key="4">
    <source>
        <dbReference type="PROSITE-ProRule" id="PRU00335"/>
    </source>
</evidence>
<dbReference type="GO" id="GO:0000976">
    <property type="term" value="F:transcription cis-regulatory region binding"/>
    <property type="evidence" value="ECO:0007669"/>
    <property type="project" value="TreeGrafter"/>
</dbReference>
<dbReference type="Gene3D" id="1.10.10.60">
    <property type="entry name" value="Homeodomain-like"/>
    <property type="match status" value="1"/>
</dbReference>
<dbReference type="InterPro" id="IPR004111">
    <property type="entry name" value="Repressor_TetR_C"/>
</dbReference>
<dbReference type="EMBL" id="BOMQ01000018">
    <property type="protein sequence ID" value="GIE47921.1"/>
    <property type="molecule type" value="Genomic_DNA"/>
</dbReference>
<evidence type="ECO:0000313" key="6">
    <source>
        <dbReference type="EMBL" id="GIE47921.1"/>
    </source>
</evidence>
<proteinExistence type="predicted"/>
<keyword evidence="3" id="KW-0804">Transcription</keyword>
<dbReference type="Gene3D" id="1.10.357.10">
    <property type="entry name" value="Tetracycline Repressor, domain 2"/>
    <property type="match status" value="1"/>
</dbReference>
<dbReference type="SUPFAM" id="SSF46689">
    <property type="entry name" value="Homeodomain-like"/>
    <property type="match status" value="1"/>
</dbReference>
<reference evidence="6" key="1">
    <citation type="submission" date="2021-01" db="EMBL/GenBank/DDBJ databases">
        <title>Whole genome shotgun sequence of Actinoplanes nipponensis NBRC 14063.</title>
        <authorList>
            <person name="Komaki H."/>
            <person name="Tamura T."/>
        </authorList>
    </citation>
    <scope>NUCLEOTIDE SEQUENCE</scope>
    <source>
        <strain evidence="6">NBRC 14063</strain>
    </source>
</reference>
<organism evidence="6 7">
    <name type="scientific">Actinoplanes nipponensis</name>
    <dbReference type="NCBI Taxonomy" id="135950"/>
    <lineage>
        <taxon>Bacteria</taxon>
        <taxon>Bacillati</taxon>
        <taxon>Actinomycetota</taxon>
        <taxon>Actinomycetes</taxon>
        <taxon>Micromonosporales</taxon>
        <taxon>Micromonosporaceae</taxon>
        <taxon>Actinoplanes</taxon>
    </lineage>
</organism>
<dbReference type="InterPro" id="IPR036271">
    <property type="entry name" value="Tet_transcr_reg_TetR-rel_C_sf"/>
</dbReference>
<evidence type="ECO:0000259" key="5">
    <source>
        <dbReference type="PROSITE" id="PS50977"/>
    </source>
</evidence>
<dbReference type="Proteomes" id="UP000647172">
    <property type="component" value="Unassembled WGS sequence"/>
</dbReference>
<dbReference type="GO" id="GO:0003700">
    <property type="term" value="F:DNA-binding transcription factor activity"/>
    <property type="evidence" value="ECO:0007669"/>
    <property type="project" value="TreeGrafter"/>
</dbReference>
<sequence length="208" mass="22215">MPRGRPPRRTRAQVVAAAIAVADAEGLAALTMRRLATELDAGVMSLYTYVRDKDDLVDQMVDHVSAFPPAERPPGLLDLLRWQRALMLRHPWLPEALPNRRLTGENTLRFLEHGLAALAPTGLPGGTKMEILALLTGFVASYAGHELAQARAGITDPERIAAHVAQLRAAVAGGAYPELARVLAEAAPAAPPSFDAIAQRMINGLLAG</sequence>
<comment type="caution">
    <text evidence="6">The sequence shown here is derived from an EMBL/GenBank/DDBJ whole genome shotgun (WGS) entry which is preliminary data.</text>
</comment>
<name>A0A919JCL1_9ACTN</name>
<keyword evidence="7" id="KW-1185">Reference proteome</keyword>
<dbReference type="PANTHER" id="PTHR30055">
    <property type="entry name" value="HTH-TYPE TRANSCRIPTIONAL REGULATOR RUTR"/>
    <property type="match status" value="1"/>
</dbReference>
<dbReference type="PROSITE" id="PS50977">
    <property type="entry name" value="HTH_TETR_2"/>
    <property type="match status" value="1"/>
</dbReference>
<keyword evidence="2 4" id="KW-0238">DNA-binding</keyword>
<gene>
    <name evidence="6" type="ORF">Ani05nite_14550</name>
</gene>
<dbReference type="InterPro" id="IPR050109">
    <property type="entry name" value="HTH-type_TetR-like_transc_reg"/>
</dbReference>
<feature type="domain" description="HTH tetR-type" evidence="5">
    <location>
        <begin position="8"/>
        <end position="68"/>
    </location>
</feature>
<accession>A0A919JCL1</accession>
<protein>
    <recommendedName>
        <fullName evidence="5">HTH tetR-type domain-containing protein</fullName>
    </recommendedName>
</protein>
<evidence type="ECO:0000256" key="1">
    <source>
        <dbReference type="ARBA" id="ARBA00023015"/>
    </source>
</evidence>